<name>A0A0A8Y9A5_ARUDO</name>
<sequence length="18" mass="1983">METACTHGVSGTLWLYDV</sequence>
<evidence type="ECO:0000313" key="1">
    <source>
        <dbReference type="EMBL" id="JAD21875.1"/>
    </source>
</evidence>
<reference evidence="1" key="1">
    <citation type="submission" date="2014-09" db="EMBL/GenBank/DDBJ databases">
        <authorList>
            <person name="Magalhaes I.L.F."/>
            <person name="Oliveira U."/>
            <person name="Santos F.R."/>
            <person name="Vidigal T.H.D.A."/>
            <person name="Brescovit A.D."/>
            <person name="Santos A.J."/>
        </authorList>
    </citation>
    <scope>NUCLEOTIDE SEQUENCE</scope>
    <source>
        <tissue evidence="1">Shoot tissue taken approximately 20 cm above the soil surface</tissue>
    </source>
</reference>
<dbReference type="EMBL" id="GBRH01276020">
    <property type="protein sequence ID" value="JAD21875.1"/>
    <property type="molecule type" value="Transcribed_RNA"/>
</dbReference>
<reference evidence="1" key="2">
    <citation type="journal article" date="2015" name="Data Brief">
        <title>Shoot transcriptome of the giant reed, Arundo donax.</title>
        <authorList>
            <person name="Barrero R.A."/>
            <person name="Guerrero F.D."/>
            <person name="Moolhuijzen P."/>
            <person name="Goolsby J.A."/>
            <person name="Tidwell J."/>
            <person name="Bellgard S.E."/>
            <person name="Bellgard M.I."/>
        </authorList>
    </citation>
    <scope>NUCLEOTIDE SEQUENCE</scope>
    <source>
        <tissue evidence="1">Shoot tissue taken approximately 20 cm above the soil surface</tissue>
    </source>
</reference>
<dbReference type="AlphaFoldDB" id="A0A0A8Y9A5"/>
<organism evidence="1">
    <name type="scientific">Arundo donax</name>
    <name type="common">Giant reed</name>
    <name type="synonym">Donax arundinaceus</name>
    <dbReference type="NCBI Taxonomy" id="35708"/>
    <lineage>
        <taxon>Eukaryota</taxon>
        <taxon>Viridiplantae</taxon>
        <taxon>Streptophyta</taxon>
        <taxon>Embryophyta</taxon>
        <taxon>Tracheophyta</taxon>
        <taxon>Spermatophyta</taxon>
        <taxon>Magnoliopsida</taxon>
        <taxon>Liliopsida</taxon>
        <taxon>Poales</taxon>
        <taxon>Poaceae</taxon>
        <taxon>PACMAD clade</taxon>
        <taxon>Arundinoideae</taxon>
        <taxon>Arundineae</taxon>
        <taxon>Arundo</taxon>
    </lineage>
</organism>
<accession>A0A0A8Y9A5</accession>
<protein>
    <submittedName>
        <fullName evidence="1">Uncharacterized protein</fullName>
    </submittedName>
</protein>
<proteinExistence type="predicted"/>